<organism evidence="1 2">
    <name type="scientific">Collybiopsis luxurians FD-317 M1</name>
    <dbReference type="NCBI Taxonomy" id="944289"/>
    <lineage>
        <taxon>Eukaryota</taxon>
        <taxon>Fungi</taxon>
        <taxon>Dikarya</taxon>
        <taxon>Basidiomycota</taxon>
        <taxon>Agaricomycotina</taxon>
        <taxon>Agaricomycetes</taxon>
        <taxon>Agaricomycetidae</taxon>
        <taxon>Agaricales</taxon>
        <taxon>Marasmiineae</taxon>
        <taxon>Omphalotaceae</taxon>
        <taxon>Collybiopsis</taxon>
        <taxon>Collybiopsis luxurians</taxon>
    </lineage>
</organism>
<protein>
    <recommendedName>
        <fullName evidence="3">Retrotransposon Copia-like N-terminal domain-containing protein</fullName>
    </recommendedName>
</protein>
<dbReference type="AlphaFoldDB" id="A0A0D0CUK5"/>
<dbReference type="HOGENOM" id="CLU_180939_0_0_1"/>
<reference evidence="1 2" key="1">
    <citation type="submission" date="2014-04" db="EMBL/GenBank/DDBJ databases">
        <title>Evolutionary Origins and Diversification of the Mycorrhizal Mutualists.</title>
        <authorList>
            <consortium name="DOE Joint Genome Institute"/>
            <consortium name="Mycorrhizal Genomics Consortium"/>
            <person name="Kohler A."/>
            <person name="Kuo A."/>
            <person name="Nagy L.G."/>
            <person name="Floudas D."/>
            <person name="Copeland A."/>
            <person name="Barry K.W."/>
            <person name="Cichocki N."/>
            <person name="Veneault-Fourrey C."/>
            <person name="LaButti K."/>
            <person name="Lindquist E.A."/>
            <person name="Lipzen A."/>
            <person name="Lundell T."/>
            <person name="Morin E."/>
            <person name="Murat C."/>
            <person name="Riley R."/>
            <person name="Ohm R."/>
            <person name="Sun H."/>
            <person name="Tunlid A."/>
            <person name="Henrissat B."/>
            <person name="Grigoriev I.V."/>
            <person name="Hibbett D.S."/>
            <person name="Martin F."/>
        </authorList>
    </citation>
    <scope>NUCLEOTIDE SEQUENCE [LARGE SCALE GENOMIC DNA]</scope>
    <source>
        <strain evidence="1 2">FD-317 M1</strain>
    </source>
</reference>
<evidence type="ECO:0008006" key="3">
    <source>
        <dbReference type="Google" id="ProtNLM"/>
    </source>
</evidence>
<evidence type="ECO:0000313" key="2">
    <source>
        <dbReference type="Proteomes" id="UP000053593"/>
    </source>
</evidence>
<sequence length="89" mass="9844">SYRIELLNEDNYLPWKCRVLAILTDKELLGYVNGTKISEWEKNDGKAQSQIILALGDSQMVHTAGAKTAAEMWSQITAVKESSGTLGIM</sequence>
<dbReference type="OrthoDB" id="2847449at2759"/>
<gene>
    <name evidence="1" type="ORF">GYMLUDRAFT_105705</name>
</gene>
<dbReference type="EMBL" id="KN834765">
    <property type="protein sequence ID" value="KIK63237.1"/>
    <property type="molecule type" value="Genomic_DNA"/>
</dbReference>
<dbReference type="Proteomes" id="UP000053593">
    <property type="component" value="Unassembled WGS sequence"/>
</dbReference>
<dbReference type="Pfam" id="PF14223">
    <property type="entry name" value="Retrotran_gag_2"/>
    <property type="match status" value="1"/>
</dbReference>
<accession>A0A0D0CUK5</accession>
<proteinExistence type="predicted"/>
<feature type="non-terminal residue" evidence="1">
    <location>
        <position position="1"/>
    </location>
</feature>
<keyword evidence="2" id="KW-1185">Reference proteome</keyword>
<evidence type="ECO:0000313" key="1">
    <source>
        <dbReference type="EMBL" id="KIK63237.1"/>
    </source>
</evidence>
<name>A0A0D0CUK5_9AGAR</name>
<feature type="non-terminal residue" evidence="1">
    <location>
        <position position="89"/>
    </location>
</feature>